<accession>A0A182DZR7</accession>
<dbReference type="Proteomes" id="UP000271087">
    <property type="component" value="Unassembled WGS sequence"/>
</dbReference>
<dbReference type="InterPro" id="IPR056710">
    <property type="entry name" value="DUF7808"/>
</dbReference>
<evidence type="ECO:0000256" key="1">
    <source>
        <dbReference type="SAM" id="SignalP"/>
    </source>
</evidence>
<keyword evidence="4" id="KW-1185">Reference proteome</keyword>
<dbReference type="AlphaFoldDB" id="A0A182DZR7"/>
<evidence type="ECO:0000259" key="2">
    <source>
        <dbReference type="Pfam" id="PF25096"/>
    </source>
</evidence>
<evidence type="ECO:0000313" key="4">
    <source>
        <dbReference type="Proteomes" id="UP000271087"/>
    </source>
</evidence>
<feature type="domain" description="DUF7808" evidence="2">
    <location>
        <begin position="22"/>
        <end position="164"/>
    </location>
</feature>
<sequence>MYYYWNIFFCFIFVSLTNAASVHWQWRDLICVTNNGTAPDKISKEPASCNIALRETGVEDDPKDTWRLAPGNDSVCFEEAINGSVRSYCDLLCPRADTVYLIKRTPPTHRLCFAHITFHKEKRGEKWYLWLSEQCRYSTITFTLRCEFNFDRAEFPADEEIFKELRKA</sequence>
<evidence type="ECO:0000313" key="3">
    <source>
        <dbReference type="EMBL" id="VDK63640.1"/>
    </source>
</evidence>
<dbReference type="Pfam" id="PF25096">
    <property type="entry name" value="DUF7808"/>
    <property type="match status" value="1"/>
</dbReference>
<feature type="signal peptide" evidence="1">
    <location>
        <begin position="1"/>
        <end position="19"/>
    </location>
</feature>
<dbReference type="WBParaSite" id="nOo.2.0.1.t01184-RA">
    <property type="protein sequence ID" value="nOo.2.0.1.t01184-RA"/>
    <property type="gene ID" value="nOo.2.0.1.g01184"/>
</dbReference>
<proteinExistence type="predicted"/>
<dbReference type="EMBL" id="UYRW01000141">
    <property type="protein sequence ID" value="VDK63640.1"/>
    <property type="molecule type" value="Genomic_DNA"/>
</dbReference>
<reference evidence="3 4" key="2">
    <citation type="submission" date="2018-08" db="EMBL/GenBank/DDBJ databases">
        <authorList>
            <person name="Laetsch R D."/>
            <person name="Stevens L."/>
            <person name="Kumar S."/>
            <person name="Blaxter L. M."/>
        </authorList>
    </citation>
    <scope>NUCLEOTIDE SEQUENCE [LARGE SCALE GENOMIC DNA]</scope>
</reference>
<reference evidence="5" key="1">
    <citation type="submission" date="2016-06" db="UniProtKB">
        <authorList>
            <consortium name="WormBaseParasite"/>
        </authorList>
    </citation>
    <scope>IDENTIFICATION</scope>
</reference>
<dbReference type="OrthoDB" id="5811728at2759"/>
<keyword evidence="1" id="KW-0732">Signal</keyword>
<feature type="chain" id="PRO_5043137252" description="DUF7808 domain-containing protein" evidence="1">
    <location>
        <begin position="20"/>
        <end position="168"/>
    </location>
</feature>
<name>A0A182DZR7_ONCOC</name>
<dbReference type="STRING" id="42157.A0A182DZR7"/>
<dbReference type="PANTHER" id="PTHR34493">
    <property type="entry name" value="PROTEIN CBG13422-RELATED"/>
    <property type="match status" value="1"/>
</dbReference>
<protein>
    <recommendedName>
        <fullName evidence="2">DUF7808 domain-containing protein</fullName>
    </recommendedName>
</protein>
<organism evidence="5">
    <name type="scientific">Onchocerca ochengi</name>
    <name type="common">Filarial nematode worm</name>
    <dbReference type="NCBI Taxonomy" id="42157"/>
    <lineage>
        <taxon>Eukaryota</taxon>
        <taxon>Metazoa</taxon>
        <taxon>Ecdysozoa</taxon>
        <taxon>Nematoda</taxon>
        <taxon>Chromadorea</taxon>
        <taxon>Rhabditida</taxon>
        <taxon>Spirurina</taxon>
        <taxon>Spiruromorpha</taxon>
        <taxon>Filarioidea</taxon>
        <taxon>Onchocercidae</taxon>
        <taxon>Onchocerca</taxon>
    </lineage>
</organism>
<evidence type="ECO:0000313" key="5">
    <source>
        <dbReference type="WBParaSite" id="nOo.2.0.1.t01184-RA"/>
    </source>
</evidence>
<gene>
    <name evidence="3" type="ORF">NOO_LOCUS1184</name>
</gene>